<sequence>MKLETYFEHDTDDQIIQKRSENELTLWVNHVSYIIEESDRLAKIASNLLKESVLRDRFLIMIERAIVVSKVLSNYKKAMPNYKECDHLECDLYYINEHEKVRQEYLKIIKDNRELKEEFYTQLLK</sequence>
<evidence type="ECO:0000313" key="1">
    <source>
        <dbReference type="EMBL" id="WXA03362.1"/>
    </source>
</evidence>
<dbReference type="EMBL" id="CP136925">
    <property type="protein sequence ID" value="WXA14216.1"/>
    <property type="molecule type" value="Genomic_DNA"/>
</dbReference>
<proteinExistence type="predicted"/>
<reference evidence="1 3" key="1">
    <citation type="submission" date="2023-10" db="EMBL/GenBank/DDBJ databases">
        <title>Culture-based analysis of two novel bacteria associated with mangrove crab gills.</title>
        <authorList>
            <person name="Yang X."/>
            <person name="Garuglieri E."/>
            <person name="Van Goethem M.W."/>
            <person name="Fusi M."/>
            <person name="Marasco R."/>
            <person name="Daffonchio D.G."/>
        </authorList>
    </citation>
    <scope>NUCLEOTIDE SEQUENCE [LARGE SCALE GENOMIC DNA]</scope>
    <source>
        <strain evidence="2">UG2-1</strain>
        <strain evidence="1">UG2-2</strain>
        <strain evidence="3">UG2_2</strain>
    </source>
</reference>
<dbReference type="KEGG" id="mcaa:R3L15_04905"/>
<name>A0AAU6P0H1_9FLAO</name>
<accession>A0AAU6P0H1</accession>
<evidence type="ECO:0000313" key="3">
    <source>
        <dbReference type="Proteomes" id="UP001368318"/>
    </source>
</evidence>
<dbReference type="RefSeq" id="WP_338733583.1">
    <property type="nucleotide sequence ID" value="NZ_CP136924.1"/>
</dbReference>
<evidence type="ECO:0000313" key="2">
    <source>
        <dbReference type="EMBL" id="WXA14216.1"/>
    </source>
</evidence>
<protein>
    <submittedName>
        <fullName evidence="1">Uncharacterized protein</fullName>
    </submittedName>
</protein>
<dbReference type="Proteomes" id="UP001368318">
    <property type="component" value="Chromosome"/>
</dbReference>
<dbReference type="EMBL" id="CP136924">
    <property type="protein sequence ID" value="WXA03362.1"/>
    <property type="molecule type" value="Genomic_DNA"/>
</dbReference>
<dbReference type="AlphaFoldDB" id="A0AAU6P0H1"/>
<organism evidence="1 3">
    <name type="scientific">Mangrovimonas cancribranchiae</name>
    <dbReference type="NCBI Taxonomy" id="3080055"/>
    <lineage>
        <taxon>Bacteria</taxon>
        <taxon>Pseudomonadati</taxon>
        <taxon>Bacteroidota</taxon>
        <taxon>Flavobacteriia</taxon>
        <taxon>Flavobacteriales</taxon>
        <taxon>Flavobacteriaceae</taxon>
        <taxon>Mangrovimonas</taxon>
    </lineage>
</organism>
<keyword evidence="3" id="KW-1185">Reference proteome</keyword>
<gene>
    <name evidence="2" type="ORF">R3L15_04905</name>
    <name evidence="1" type="ORF">R3L16_02495</name>
</gene>